<comment type="caution">
    <text evidence="1">The sequence shown here is derived from an EMBL/GenBank/DDBJ whole genome shotgun (WGS) entry which is preliminary data.</text>
</comment>
<gene>
    <name evidence="1" type="ORF">CYMTET_2846</name>
</gene>
<sequence length="98" mass="10755">MCTLTTANAAALLRTLSIASSDVCRLKIASAIFYCRNRSCDVSIETALAQAYCQAKLFGTCTIEGIRQAVLRFMRSVNAEVSEQDDLGSLIRHFSNCR</sequence>
<protein>
    <submittedName>
        <fullName evidence="1">Uncharacterized protein</fullName>
    </submittedName>
</protein>
<dbReference type="AlphaFoldDB" id="A0AAE0H4E5"/>
<evidence type="ECO:0000313" key="2">
    <source>
        <dbReference type="Proteomes" id="UP001190700"/>
    </source>
</evidence>
<evidence type="ECO:0000313" key="1">
    <source>
        <dbReference type="EMBL" id="KAK3289717.1"/>
    </source>
</evidence>
<dbReference type="Proteomes" id="UP001190700">
    <property type="component" value="Unassembled WGS sequence"/>
</dbReference>
<keyword evidence="2" id="KW-1185">Reference proteome</keyword>
<organism evidence="1 2">
    <name type="scientific">Cymbomonas tetramitiformis</name>
    <dbReference type="NCBI Taxonomy" id="36881"/>
    <lineage>
        <taxon>Eukaryota</taxon>
        <taxon>Viridiplantae</taxon>
        <taxon>Chlorophyta</taxon>
        <taxon>Pyramimonadophyceae</taxon>
        <taxon>Pyramimonadales</taxon>
        <taxon>Pyramimonadaceae</taxon>
        <taxon>Cymbomonas</taxon>
    </lineage>
</organism>
<name>A0AAE0H4E5_9CHLO</name>
<accession>A0AAE0H4E5</accession>
<dbReference type="EMBL" id="LGRX02000048">
    <property type="protein sequence ID" value="KAK3289717.1"/>
    <property type="molecule type" value="Genomic_DNA"/>
</dbReference>
<proteinExistence type="predicted"/>
<reference evidence="1 2" key="1">
    <citation type="journal article" date="2015" name="Genome Biol. Evol.">
        <title>Comparative Genomics of a Bacterivorous Green Alga Reveals Evolutionary Causalities and Consequences of Phago-Mixotrophic Mode of Nutrition.</title>
        <authorList>
            <person name="Burns J.A."/>
            <person name="Paasch A."/>
            <person name="Narechania A."/>
            <person name="Kim E."/>
        </authorList>
    </citation>
    <scope>NUCLEOTIDE SEQUENCE [LARGE SCALE GENOMIC DNA]</scope>
    <source>
        <strain evidence="1 2">PLY_AMNH</strain>
    </source>
</reference>